<dbReference type="PROSITE" id="PS50118">
    <property type="entry name" value="HMG_BOX_2"/>
    <property type="match status" value="1"/>
</dbReference>
<feature type="region of interest" description="Disordered" evidence="1">
    <location>
        <begin position="144"/>
        <end position="205"/>
    </location>
</feature>
<evidence type="ECO:0000256" key="1">
    <source>
        <dbReference type="SAM" id="MobiDB-lite"/>
    </source>
</evidence>
<dbReference type="Gene3D" id="1.10.30.10">
    <property type="entry name" value="High mobility group box domain"/>
    <property type="match status" value="1"/>
</dbReference>
<dbReference type="Pfam" id="PF00505">
    <property type="entry name" value="HMG_box"/>
    <property type="match status" value="1"/>
</dbReference>
<sequence length="205" mass="23429">MSSSAGSTASATAVAVAVMPYNPLIKEVMAKMPDTFNTKKEIDEYYKKAMKEINDKLKEEKKANNITGKAPRKALGVKPAPKKRAKKAKEVDEDGNEIVKVKKPLNNYQKFIQEQRPKVKEDYPEMSGEEIFTKIAELWKIHKENMKSDEDTKKSDSEDDKKSDSEDDDKKSDSDDITVVKEKKEDKKKEKKEKPEKKDKKEVAK</sequence>
<dbReference type="InterPro" id="IPR009071">
    <property type="entry name" value="HMG_box_dom"/>
</dbReference>
<protein>
    <recommendedName>
        <fullName evidence="2">HMG box domain-containing protein</fullName>
    </recommendedName>
</protein>
<accession>A0A6C0L9H3</accession>
<name>A0A6C0L9H3_9ZZZZ</name>
<evidence type="ECO:0000313" key="3">
    <source>
        <dbReference type="EMBL" id="QHU27233.1"/>
    </source>
</evidence>
<dbReference type="AlphaFoldDB" id="A0A6C0L9H3"/>
<reference evidence="3" key="1">
    <citation type="journal article" date="2020" name="Nature">
        <title>Giant virus diversity and host interactions through global metagenomics.</title>
        <authorList>
            <person name="Schulz F."/>
            <person name="Roux S."/>
            <person name="Paez-Espino D."/>
            <person name="Jungbluth S."/>
            <person name="Walsh D.A."/>
            <person name="Denef V.J."/>
            <person name="McMahon K.D."/>
            <person name="Konstantinidis K.T."/>
            <person name="Eloe-Fadrosh E.A."/>
            <person name="Kyrpides N.C."/>
            <person name="Woyke T."/>
        </authorList>
    </citation>
    <scope>NUCLEOTIDE SEQUENCE</scope>
    <source>
        <strain evidence="3">GVMAG-M-3300027763-16</strain>
    </source>
</reference>
<feature type="domain" description="HMG box" evidence="2">
    <location>
        <begin position="101"/>
        <end position="171"/>
    </location>
</feature>
<feature type="region of interest" description="Disordered" evidence="1">
    <location>
        <begin position="62"/>
        <end position="95"/>
    </location>
</feature>
<evidence type="ECO:0000259" key="2">
    <source>
        <dbReference type="PROSITE" id="PS50118"/>
    </source>
</evidence>
<dbReference type="SUPFAM" id="SSF47095">
    <property type="entry name" value="HMG-box"/>
    <property type="match status" value="1"/>
</dbReference>
<dbReference type="EMBL" id="MN740452">
    <property type="protein sequence ID" value="QHU27233.1"/>
    <property type="molecule type" value="Genomic_DNA"/>
</dbReference>
<dbReference type="InterPro" id="IPR036910">
    <property type="entry name" value="HMG_box_dom_sf"/>
</dbReference>
<proteinExistence type="predicted"/>
<organism evidence="3">
    <name type="scientific">viral metagenome</name>
    <dbReference type="NCBI Taxonomy" id="1070528"/>
    <lineage>
        <taxon>unclassified sequences</taxon>
        <taxon>metagenomes</taxon>
        <taxon>organismal metagenomes</taxon>
    </lineage>
</organism>